<feature type="transmembrane region" description="Helical" evidence="1">
    <location>
        <begin position="415"/>
        <end position="434"/>
    </location>
</feature>
<dbReference type="EMBL" id="JASZZN010000007">
    <property type="protein sequence ID" value="MDM4016035.1"/>
    <property type="molecule type" value="Genomic_DNA"/>
</dbReference>
<evidence type="ECO:0008006" key="4">
    <source>
        <dbReference type="Google" id="ProtNLM"/>
    </source>
</evidence>
<gene>
    <name evidence="2" type="ORF">QTN89_11375</name>
</gene>
<keyword evidence="3" id="KW-1185">Reference proteome</keyword>
<organism evidence="2 3">
    <name type="scientific">Roseiconus lacunae</name>
    <dbReference type="NCBI Taxonomy" id="2605694"/>
    <lineage>
        <taxon>Bacteria</taxon>
        <taxon>Pseudomonadati</taxon>
        <taxon>Planctomycetota</taxon>
        <taxon>Planctomycetia</taxon>
        <taxon>Pirellulales</taxon>
        <taxon>Pirellulaceae</taxon>
        <taxon>Roseiconus</taxon>
    </lineage>
</organism>
<feature type="transmembrane region" description="Helical" evidence="1">
    <location>
        <begin position="376"/>
        <end position="395"/>
    </location>
</feature>
<proteinExistence type="predicted"/>
<keyword evidence="1" id="KW-0812">Transmembrane</keyword>
<feature type="transmembrane region" description="Helical" evidence="1">
    <location>
        <begin position="441"/>
        <end position="462"/>
    </location>
</feature>
<name>A0ABT7PHS3_9BACT</name>
<dbReference type="Proteomes" id="UP001239462">
    <property type="component" value="Unassembled WGS sequence"/>
</dbReference>
<comment type="caution">
    <text evidence="2">The sequence shown here is derived from an EMBL/GenBank/DDBJ whole genome shotgun (WGS) entry which is preliminary data.</text>
</comment>
<dbReference type="Gene3D" id="3.80.10.10">
    <property type="entry name" value="Ribonuclease Inhibitor"/>
    <property type="match status" value="1"/>
</dbReference>
<dbReference type="RefSeq" id="WP_289163636.1">
    <property type="nucleotide sequence ID" value="NZ_JASZZN010000007.1"/>
</dbReference>
<evidence type="ECO:0000313" key="3">
    <source>
        <dbReference type="Proteomes" id="UP001239462"/>
    </source>
</evidence>
<accession>A0ABT7PHS3</accession>
<dbReference type="SUPFAM" id="SSF52047">
    <property type="entry name" value="RNI-like"/>
    <property type="match status" value="1"/>
</dbReference>
<feature type="transmembrane region" description="Helical" evidence="1">
    <location>
        <begin position="468"/>
        <end position="490"/>
    </location>
</feature>
<sequence>MRFSAVRCTVIVFWAIAQTSFVIGPGHVDGGDTAGLVASVEPRQKGGQSLGSIGSTADFKSFSGCFKSNADRERFSSVVGKLSKVADRYDEWGLTRTTRHFGEFEDLSHEDVMGTDWASQTCDLDYHENFLRQGLCYRAERLSPEHRRMRCCFDGTLARIRSPFGLINGPERAVVGAFEESFRLSCPHTAIISASLGPSIEWLFSPDLAERMFTNRFALGPITVKQGDIDGHSCYQVQWRTIAERDGHLIHCDVSFAKDRDLLPIREQFKTSVSASAREIRTATTTSFQQDSRGRWFPQQVMVSTNYGKLAHVSQLSFDLNRQFQDRSVYSDGSALLAVHENPPPALVKPYASPELLTTEPERGFQSGHTLLADQGHVLVMIIASVLISSGLVVWGMWRTRTGAAFRHACDEHRVIVGLVGIVATGAFGGLCSVPPGWTTFGVASICTGVFGLGWILLQMLLFGETKVSLRTTFCAATAFAILIAGYSMGFKRMKVRDRMLDEIRYSGGQVVVGLWHLDEEGLFLPAPLAEFFGEAWTGRARRAAVEATSFRGPNVERWCMEELRWLGVASEMNTDFQVDADALQAIGDDAMMWTFHADNGYLDDDGMSELSRFASLVDLHFDCQQKPVSERIGELKNLERVWLTDPIVDDQLFDRLSLAPRLDSVYLINPEFSVEPLRPVERKFKTVEIRHASIDHEDMQKLGKIPTSLAFVHCKFDFAKTHTPVGMDRTRTLVVHGCGMDDESLVAMGDSPQLTWFHLGETNVTVRGIEAFSKAHPSIPITLE</sequence>
<reference evidence="2 3" key="1">
    <citation type="submission" date="2023-06" db="EMBL/GenBank/DDBJ databases">
        <title>Roseiconus lacunae JC819 isolated from Gulf of Mannar region, Tamil Nadu.</title>
        <authorList>
            <person name="Pk S."/>
            <person name="Ch S."/>
            <person name="Ch V.R."/>
        </authorList>
    </citation>
    <scope>NUCLEOTIDE SEQUENCE [LARGE SCALE GENOMIC DNA]</scope>
    <source>
        <strain evidence="2 3">JC819</strain>
    </source>
</reference>
<evidence type="ECO:0000313" key="2">
    <source>
        <dbReference type="EMBL" id="MDM4016035.1"/>
    </source>
</evidence>
<dbReference type="InterPro" id="IPR032675">
    <property type="entry name" value="LRR_dom_sf"/>
</dbReference>
<keyword evidence="1" id="KW-1133">Transmembrane helix</keyword>
<protein>
    <recommendedName>
        <fullName evidence="4">Transmembrane protein</fullName>
    </recommendedName>
</protein>
<evidence type="ECO:0000256" key="1">
    <source>
        <dbReference type="SAM" id="Phobius"/>
    </source>
</evidence>
<keyword evidence="1" id="KW-0472">Membrane</keyword>